<dbReference type="AlphaFoldDB" id="A0A7V7NWR9"/>
<dbReference type="GeneID" id="77344492"/>
<name>A0A7V7NWR9_9VIBR</name>
<organism evidence="1 2">
    <name type="scientific">Vibrio chagasii</name>
    <dbReference type="NCBI Taxonomy" id="170679"/>
    <lineage>
        <taxon>Bacteria</taxon>
        <taxon>Pseudomonadati</taxon>
        <taxon>Pseudomonadota</taxon>
        <taxon>Gammaproteobacteria</taxon>
        <taxon>Vibrionales</taxon>
        <taxon>Vibrionaceae</taxon>
        <taxon>Vibrio</taxon>
    </lineage>
</organism>
<reference evidence="1 2" key="1">
    <citation type="submission" date="2019-09" db="EMBL/GenBank/DDBJ databases">
        <title>Draft genome sequences of 48 bacterial type strains from the CCUG.</title>
        <authorList>
            <person name="Tunovic T."/>
            <person name="Pineiro-Iglesias B."/>
            <person name="Unosson C."/>
            <person name="Inganas E."/>
            <person name="Ohlen M."/>
            <person name="Cardew S."/>
            <person name="Jensie-Markopoulos S."/>
            <person name="Salva-Serra F."/>
            <person name="Jaen-Luchoro D."/>
            <person name="Karlsson R."/>
            <person name="Svensson-Stadler L."/>
            <person name="Chun J."/>
            <person name="Moore E."/>
        </authorList>
    </citation>
    <scope>NUCLEOTIDE SEQUENCE [LARGE SCALE GENOMIC DNA]</scope>
    <source>
        <strain evidence="1 2">CCUG 48643</strain>
    </source>
</reference>
<dbReference type="RefSeq" id="WP_137406746.1">
    <property type="nucleotide sequence ID" value="NZ_AP025466.1"/>
</dbReference>
<sequence length="346" mass="39000">MIHSNLLVHPVLFTPSLSLMQRNKVTMSFSLKGYLKLLAVGCVLASSTVYAEEHSTVGFHGSVSLFTGVDGTNSVMDTESQAKITDYSGSQERQNEAVVIPFWDLNYRFDDSNEVYFKTDIVGMASDFYTQAGYRHYLTDGSNIAIGVVPGLLEKEVWKNPYQLQSDRTTTNAAVQGLVLNYDRVLGSDWSLELAHGKYSLDQEDSLAALDRNSNLSYVELNYMTDLSESWGVEWLINYLDVDASGSALKSQRISTEAEFQLRNGRHITMLAGSVGLQKFDDTNPLWKRTREDTKLGVSATYIYAMPFDWKNTLFIARGGWDITDANIDFYDHDEYLVTLGMQYQF</sequence>
<dbReference type="PIRSF" id="PIRSF028696">
    <property type="entry name" value="UCP028696"/>
    <property type="match status" value="1"/>
</dbReference>
<dbReference type="Pfam" id="PF11059">
    <property type="entry name" value="DUF2860"/>
    <property type="match status" value="1"/>
</dbReference>
<gene>
    <name evidence="1" type="ORF">F7Q91_03995</name>
</gene>
<protein>
    <submittedName>
        <fullName evidence="1">DUF2860 domain-containing protein</fullName>
    </submittedName>
</protein>
<accession>A0A7V7NWR9</accession>
<dbReference type="Proteomes" id="UP000423756">
    <property type="component" value="Unassembled WGS sequence"/>
</dbReference>
<dbReference type="EMBL" id="VZPX01000005">
    <property type="protein sequence ID" value="KAB0482157.1"/>
    <property type="molecule type" value="Genomic_DNA"/>
</dbReference>
<comment type="caution">
    <text evidence="1">The sequence shown here is derived from an EMBL/GenBank/DDBJ whole genome shotgun (WGS) entry which is preliminary data.</text>
</comment>
<proteinExistence type="predicted"/>
<dbReference type="InterPro" id="IPR016896">
    <property type="entry name" value="DUF2860"/>
</dbReference>
<evidence type="ECO:0000313" key="1">
    <source>
        <dbReference type="EMBL" id="KAB0482157.1"/>
    </source>
</evidence>
<evidence type="ECO:0000313" key="2">
    <source>
        <dbReference type="Proteomes" id="UP000423756"/>
    </source>
</evidence>